<dbReference type="InterPro" id="IPR006861">
    <property type="entry name" value="HABP4_PAIRBP1-bd"/>
</dbReference>
<evidence type="ECO:0000313" key="3">
    <source>
        <dbReference type="EMBL" id="KJE88715.1"/>
    </source>
</evidence>
<accession>A0A0D2WGV8</accession>
<dbReference type="InParanoid" id="A0A0D2WGV8"/>
<evidence type="ECO:0000256" key="1">
    <source>
        <dbReference type="SAM" id="MobiDB-lite"/>
    </source>
</evidence>
<name>A0A0D2WGV8_CAPO3</name>
<keyword evidence="4" id="KW-1185">Reference proteome</keyword>
<sequence>MTKPTSEVEPVRKDRHSGTGRSINEPPKKNGMGPHNWVGSMGDETDPAYAPAVLDQKDPNCPN</sequence>
<dbReference type="Pfam" id="PF04774">
    <property type="entry name" value="HABP4_PAI-RBP1"/>
    <property type="match status" value="1"/>
</dbReference>
<dbReference type="AlphaFoldDB" id="A0A0D2WGV8"/>
<organism evidence="3 4">
    <name type="scientific">Capsaspora owczarzaki (strain ATCC 30864)</name>
    <dbReference type="NCBI Taxonomy" id="595528"/>
    <lineage>
        <taxon>Eukaryota</taxon>
        <taxon>Filasterea</taxon>
        <taxon>Capsaspora</taxon>
    </lineage>
</organism>
<evidence type="ECO:0000313" key="4">
    <source>
        <dbReference type="Proteomes" id="UP000008743"/>
    </source>
</evidence>
<reference evidence="4" key="1">
    <citation type="submission" date="2011-02" db="EMBL/GenBank/DDBJ databases">
        <title>The Genome Sequence of Capsaspora owczarzaki ATCC 30864.</title>
        <authorList>
            <person name="Russ C."/>
            <person name="Cuomo C."/>
            <person name="Burger G."/>
            <person name="Gray M.W."/>
            <person name="Holland P.W.H."/>
            <person name="King N."/>
            <person name="Lang F.B.F."/>
            <person name="Roger A.J."/>
            <person name="Ruiz-Trillo I."/>
            <person name="Young S.K."/>
            <person name="Zeng Q."/>
            <person name="Gargeya S."/>
            <person name="Alvarado L."/>
            <person name="Berlin A."/>
            <person name="Chapman S.B."/>
            <person name="Chen Z."/>
            <person name="Freedman E."/>
            <person name="Gellesch M."/>
            <person name="Goldberg J."/>
            <person name="Griggs A."/>
            <person name="Gujja S."/>
            <person name="Heilman E."/>
            <person name="Heiman D."/>
            <person name="Howarth C."/>
            <person name="Mehta T."/>
            <person name="Neiman D."/>
            <person name="Pearson M."/>
            <person name="Roberts A."/>
            <person name="Saif S."/>
            <person name="Shea T."/>
            <person name="Shenoy N."/>
            <person name="Sisk P."/>
            <person name="Stolte C."/>
            <person name="Sykes S."/>
            <person name="White J."/>
            <person name="Yandava C."/>
            <person name="Haas B."/>
            <person name="Nusbaum C."/>
            <person name="Birren B."/>
        </authorList>
    </citation>
    <scope>NUCLEOTIDE SEQUENCE</scope>
    <source>
        <strain evidence="4">ATCC 30864</strain>
    </source>
</reference>
<feature type="domain" description="Hyaluronan/mRNA-binding protein" evidence="2">
    <location>
        <begin position="14"/>
        <end position="47"/>
    </location>
</feature>
<gene>
    <name evidence="3" type="ORF">CAOG_000310</name>
</gene>
<dbReference type="EMBL" id="KE346360">
    <property type="protein sequence ID" value="KJE88715.1"/>
    <property type="molecule type" value="Genomic_DNA"/>
</dbReference>
<dbReference type="RefSeq" id="XP_004365181.1">
    <property type="nucleotide sequence ID" value="XM_004365124.2"/>
</dbReference>
<proteinExistence type="predicted"/>
<dbReference type="Proteomes" id="UP000008743">
    <property type="component" value="Unassembled WGS sequence"/>
</dbReference>
<feature type="region of interest" description="Disordered" evidence="1">
    <location>
        <begin position="1"/>
        <end position="63"/>
    </location>
</feature>
<evidence type="ECO:0000259" key="2">
    <source>
        <dbReference type="Pfam" id="PF04774"/>
    </source>
</evidence>
<protein>
    <recommendedName>
        <fullName evidence="2">Hyaluronan/mRNA-binding protein domain-containing protein</fullName>
    </recommendedName>
</protein>